<dbReference type="Gene3D" id="6.10.340.10">
    <property type="match status" value="1"/>
</dbReference>
<feature type="domain" description="Signal transduction histidine kinase internal region" evidence="3">
    <location>
        <begin position="376"/>
        <end position="454"/>
    </location>
</feature>
<keyword evidence="2" id="KW-0812">Transmembrane</keyword>
<keyword evidence="2" id="KW-1133">Transmembrane helix</keyword>
<dbReference type="PANTHER" id="PTHR34220">
    <property type="entry name" value="SENSOR HISTIDINE KINASE YPDA"/>
    <property type="match status" value="1"/>
</dbReference>
<dbReference type="InterPro" id="IPR050640">
    <property type="entry name" value="Bact_2-comp_sensor_kinase"/>
</dbReference>
<dbReference type="PROSITE" id="PS51257">
    <property type="entry name" value="PROKAR_LIPOPROTEIN"/>
    <property type="match status" value="1"/>
</dbReference>
<protein>
    <submittedName>
        <fullName evidence="4">Sensor histidine kinase</fullName>
    </submittedName>
</protein>
<reference evidence="4 5" key="1">
    <citation type="submission" date="2017-06" db="EMBL/GenBank/DDBJ databases">
        <title>Complete genome sequence of Paenibacillus donghaensis KCTC 13049T isolated from East Sea sediment, South Korea.</title>
        <authorList>
            <person name="Jung B.K."/>
            <person name="Hong S.-J."/>
            <person name="Shin J.-H."/>
        </authorList>
    </citation>
    <scope>NUCLEOTIDE SEQUENCE [LARGE SCALE GENOMIC DNA]</scope>
    <source>
        <strain evidence="4 5">KCTC 13049</strain>
    </source>
</reference>
<dbReference type="GO" id="GO:0016020">
    <property type="term" value="C:membrane"/>
    <property type="evidence" value="ECO:0007669"/>
    <property type="project" value="InterPro"/>
</dbReference>
<keyword evidence="2" id="KW-0472">Membrane</keyword>
<evidence type="ECO:0000259" key="3">
    <source>
        <dbReference type="Pfam" id="PF06580"/>
    </source>
</evidence>
<dbReference type="InterPro" id="IPR036890">
    <property type="entry name" value="HATPase_C_sf"/>
</dbReference>
<organism evidence="4 5">
    <name type="scientific">Paenibacillus donghaensis</name>
    <dbReference type="NCBI Taxonomy" id="414771"/>
    <lineage>
        <taxon>Bacteria</taxon>
        <taxon>Bacillati</taxon>
        <taxon>Bacillota</taxon>
        <taxon>Bacilli</taxon>
        <taxon>Bacillales</taxon>
        <taxon>Paenibacillaceae</taxon>
        <taxon>Paenibacillus</taxon>
    </lineage>
</organism>
<dbReference type="Proteomes" id="UP000249890">
    <property type="component" value="Chromosome"/>
</dbReference>
<dbReference type="OrthoDB" id="2499756at2"/>
<evidence type="ECO:0000256" key="2">
    <source>
        <dbReference type="SAM" id="Phobius"/>
    </source>
</evidence>
<accession>A0A2Z2KVK4</accession>
<dbReference type="GO" id="GO:0000155">
    <property type="term" value="F:phosphorelay sensor kinase activity"/>
    <property type="evidence" value="ECO:0007669"/>
    <property type="project" value="InterPro"/>
</dbReference>
<dbReference type="Gene3D" id="3.30.565.10">
    <property type="entry name" value="Histidine kinase-like ATPase, C-terminal domain"/>
    <property type="match status" value="1"/>
</dbReference>
<dbReference type="KEGG" id="pdh:B9T62_25975"/>
<feature type="coiled-coil region" evidence="1">
    <location>
        <begin position="349"/>
        <end position="383"/>
    </location>
</feature>
<feature type="transmembrane region" description="Helical" evidence="2">
    <location>
        <begin position="12"/>
        <end position="34"/>
    </location>
</feature>
<dbReference type="AlphaFoldDB" id="A0A2Z2KVK4"/>
<feature type="transmembrane region" description="Helical" evidence="2">
    <location>
        <begin position="288"/>
        <end position="307"/>
    </location>
</feature>
<gene>
    <name evidence="4" type="ORF">B9T62_25975</name>
</gene>
<evidence type="ECO:0000313" key="5">
    <source>
        <dbReference type="Proteomes" id="UP000249890"/>
    </source>
</evidence>
<keyword evidence="5" id="KW-1185">Reference proteome</keyword>
<keyword evidence="1" id="KW-0175">Coiled coil</keyword>
<keyword evidence="4" id="KW-0808">Transferase</keyword>
<dbReference type="InterPro" id="IPR010559">
    <property type="entry name" value="Sig_transdc_His_kin_internal"/>
</dbReference>
<dbReference type="SUPFAM" id="SSF55874">
    <property type="entry name" value="ATPase domain of HSP90 chaperone/DNA topoisomerase II/histidine kinase"/>
    <property type="match status" value="1"/>
</dbReference>
<dbReference type="Pfam" id="PF06580">
    <property type="entry name" value="His_kinase"/>
    <property type="match status" value="1"/>
</dbReference>
<evidence type="ECO:0000256" key="1">
    <source>
        <dbReference type="SAM" id="Coils"/>
    </source>
</evidence>
<proteinExistence type="predicted"/>
<name>A0A2Z2KVK4_9BACL</name>
<evidence type="ECO:0000313" key="4">
    <source>
        <dbReference type="EMBL" id="ASA23928.1"/>
    </source>
</evidence>
<sequence length="591" mass="66534">MKSPFKTYKIDNLFFRTFAGFMIIVLGCTVWASYGITSREMVRTNTRYQQQFLDKINKELASRLVTIEQVSLSTSRNNDLVEFLGNKSEGFDRYQESQKITQSLANLTYSIPIIQSIDLYMQEPLSGDSRSYIQFRRLGEEDKQAWYPAISQTDFAWSREHQLPGLQGEVPVLSFARKLIYDNKYLGILVIHIKSDMLKNTLAGDTVAVNRMMLDGGGKPLLSIGEAPRPEQLSEWITGKNGSAGFSRIHQGFGGKDSLFVYSVLPDYNWTLVEVTPWSQIIAGSVRLAQVIGMIGVAAVLLMLLLAHRLSRQFTFPIKLLVGAMSTYSVNGRSSELPDDYTNEFGAMFAGYRKQNERIEELYQSLQERYEQLRKAEIEALQANINPHFLYNTLDQLNWMAISAGQHEMSRILELMGRMFRIGLSNGESLITVEEELTHIQCYLEIQQLRYENNIHYVIDAPAEVQQLYLPKMLLQPFVENAVVHGFSGRSGGHIGISIGCVNCQLLLVIEDDGVGLGQLVPAVSGRRTGGYGIRNVRERIAVNFGPGYGVAIQERLEGGTRAEITLPLLPERPGQETAEPFKTAKDRTIL</sequence>
<dbReference type="EMBL" id="CP021780">
    <property type="protein sequence ID" value="ASA23928.1"/>
    <property type="molecule type" value="Genomic_DNA"/>
</dbReference>
<dbReference type="RefSeq" id="WP_087917913.1">
    <property type="nucleotide sequence ID" value="NZ_CP021780.1"/>
</dbReference>
<keyword evidence="4" id="KW-0418">Kinase</keyword>
<dbReference type="PANTHER" id="PTHR34220:SF7">
    <property type="entry name" value="SENSOR HISTIDINE KINASE YPDA"/>
    <property type="match status" value="1"/>
</dbReference>